<accession>A0A8H7QUJ7</accession>
<protein>
    <submittedName>
        <fullName evidence="1">Uncharacterized protein</fullName>
    </submittedName>
</protein>
<dbReference type="AlphaFoldDB" id="A0A8H7QUJ7"/>
<dbReference type="EMBL" id="JAEPRC010000384">
    <property type="protein sequence ID" value="KAG2198565.1"/>
    <property type="molecule type" value="Genomic_DNA"/>
</dbReference>
<dbReference type="Proteomes" id="UP000650833">
    <property type="component" value="Unassembled WGS sequence"/>
</dbReference>
<evidence type="ECO:0000313" key="1">
    <source>
        <dbReference type="EMBL" id="KAG2198565.1"/>
    </source>
</evidence>
<reference evidence="1" key="1">
    <citation type="submission" date="2020-12" db="EMBL/GenBank/DDBJ databases">
        <title>Metabolic potential, ecology and presence of endohyphal bacteria is reflected in genomic diversity of Mucoromycotina.</title>
        <authorList>
            <person name="Muszewska A."/>
            <person name="Okrasinska A."/>
            <person name="Steczkiewicz K."/>
            <person name="Drgas O."/>
            <person name="Orlowska M."/>
            <person name="Perlinska-Lenart U."/>
            <person name="Aleksandrzak-Piekarczyk T."/>
            <person name="Szatraj K."/>
            <person name="Zielenkiewicz U."/>
            <person name="Pilsyk S."/>
            <person name="Malc E."/>
            <person name="Mieczkowski P."/>
            <person name="Kruszewska J.S."/>
            <person name="Biernat P."/>
            <person name="Pawlowska J."/>
        </authorList>
    </citation>
    <scope>NUCLEOTIDE SEQUENCE</scope>
    <source>
        <strain evidence="1">CBS 226.32</strain>
    </source>
</reference>
<organism evidence="1 2">
    <name type="scientific">Mucor plumbeus</name>
    <dbReference type="NCBI Taxonomy" id="97098"/>
    <lineage>
        <taxon>Eukaryota</taxon>
        <taxon>Fungi</taxon>
        <taxon>Fungi incertae sedis</taxon>
        <taxon>Mucoromycota</taxon>
        <taxon>Mucoromycotina</taxon>
        <taxon>Mucoromycetes</taxon>
        <taxon>Mucorales</taxon>
        <taxon>Mucorineae</taxon>
        <taxon>Mucoraceae</taxon>
        <taxon>Mucor</taxon>
    </lineage>
</organism>
<evidence type="ECO:0000313" key="2">
    <source>
        <dbReference type="Proteomes" id="UP000650833"/>
    </source>
</evidence>
<proteinExistence type="predicted"/>
<sequence length="199" mass="22510">MCFDQQQDGKSKERKTTSIPIGSLKIGLNNNQFRVFVMNPSMKSSHQQVLNIPLRCALVSADPSFVMPTIPFKWLVSDLLHLSSRNSNSLSLYTKKDSKWPLLLQTITDALWTVTSALLPASWGPSPVSYATIWLSKFTVWIVPSGRQKKVPVSLVLLGLLRRSLQSSPSLLPWPHPPIVHICSYLPYLCAVHWKKIWF</sequence>
<comment type="caution">
    <text evidence="1">The sequence shown here is derived from an EMBL/GenBank/DDBJ whole genome shotgun (WGS) entry which is preliminary data.</text>
</comment>
<gene>
    <name evidence="1" type="ORF">INT46_007719</name>
</gene>
<name>A0A8H7QUJ7_9FUNG</name>
<keyword evidence="2" id="KW-1185">Reference proteome</keyword>